<dbReference type="AlphaFoldDB" id="A0A6V7QT15"/>
<name>A0A6V7QT15_ANACO</name>
<reference evidence="1" key="1">
    <citation type="submission" date="2020-07" db="EMBL/GenBank/DDBJ databases">
        <authorList>
            <person name="Lin J."/>
        </authorList>
    </citation>
    <scope>NUCLEOTIDE SEQUENCE</scope>
</reference>
<accession>A0A6V7QT15</accession>
<gene>
    <name evidence="1" type="ORF">CB5_LOCUS29222</name>
</gene>
<organism evidence="1">
    <name type="scientific">Ananas comosus var. bracteatus</name>
    <name type="common">red pineapple</name>
    <dbReference type="NCBI Taxonomy" id="296719"/>
    <lineage>
        <taxon>Eukaryota</taxon>
        <taxon>Viridiplantae</taxon>
        <taxon>Streptophyta</taxon>
        <taxon>Embryophyta</taxon>
        <taxon>Tracheophyta</taxon>
        <taxon>Spermatophyta</taxon>
        <taxon>Magnoliopsida</taxon>
        <taxon>Liliopsida</taxon>
        <taxon>Poales</taxon>
        <taxon>Bromeliaceae</taxon>
        <taxon>Bromelioideae</taxon>
        <taxon>Ananas</taxon>
    </lineage>
</organism>
<protein>
    <submittedName>
        <fullName evidence="1">Uncharacterized protein</fullName>
    </submittedName>
</protein>
<evidence type="ECO:0000313" key="1">
    <source>
        <dbReference type="EMBL" id="CAD1846011.1"/>
    </source>
</evidence>
<proteinExistence type="predicted"/>
<dbReference type="EMBL" id="CAJEUB010000010">
    <property type="protein sequence ID" value="CAD1846011.1"/>
    <property type="molecule type" value="Genomic_DNA"/>
</dbReference>
<sequence length="109" mass="12099">MLVYKASNSVHVVNFLSHEAVLLQSLRPTPPTLDDPDCEFRIIGEFCGMNTPWAPCICSSGNVFMPGAGNRFSDVDDRSCNRRRILWRITGHRSGITVAEESNFIVLSG</sequence>